<keyword evidence="3" id="KW-1185">Reference proteome</keyword>
<sequence>MPNVSLTAAQLSYLIHAVNASLGQEPVEPADAILELPSILSAAASISSQATLSYSETPVGDGPAIFSARPSRNIEGFDEDDDNSTPFSSCSQPPAPTISPSLLLSENNEIFPAPHEDFPDSADDVCTRLAGEYQAYFLLGTGVEYLVYSSTPDG</sequence>
<evidence type="ECO:0000313" key="2">
    <source>
        <dbReference type="EMBL" id="KAJ3486227.1"/>
    </source>
</evidence>
<gene>
    <name evidence="2" type="ORF">NLJ89_g11835</name>
</gene>
<proteinExistence type="predicted"/>
<name>A0A9W8JP95_9AGAR</name>
<evidence type="ECO:0000313" key="3">
    <source>
        <dbReference type="Proteomes" id="UP001148786"/>
    </source>
</evidence>
<dbReference type="EMBL" id="JANKHO010003091">
    <property type="protein sequence ID" value="KAJ3486227.1"/>
    <property type="molecule type" value="Genomic_DNA"/>
</dbReference>
<protein>
    <submittedName>
        <fullName evidence="2">Uncharacterized protein</fullName>
    </submittedName>
</protein>
<feature type="region of interest" description="Disordered" evidence="1">
    <location>
        <begin position="54"/>
        <end position="101"/>
    </location>
</feature>
<dbReference type="AlphaFoldDB" id="A0A9W8JP95"/>
<organism evidence="2 3">
    <name type="scientific">Agrocybe chaxingu</name>
    <dbReference type="NCBI Taxonomy" id="84603"/>
    <lineage>
        <taxon>Eukaryota</taxon>
        <taxon>Fungi</taxon>
        <taxon>Dikarya</taxon>
        <taxon>Basidiomycota</taxon>
        <taxon>Agaricomycotina</taxon>
        <taxon>Agaricomycetes</taxon>
        <taxon>Agaricomycetidae</taxon>
        <taxon>Agaricales</taxon>
        <taxon>Agaricineae</taxon>
        <taxon>Strophariaceae</taxon>
        <taxon>Agrocybe</taxon>
    </lineage>
</organism>
<reference evidence="2" key="1">
    <citation type="submission" date="2022-07" db="EMBL/GenBank/DDBJ databases">
        <title>Genome Sequence of Agrocybe chaxingu.</title>
        <authorList>
            <person name="Buettner E."/>
        </authorList>
    </citation>
    <scope>NUCLEOTIDE SEQUENCE</scope>
    <source>
        <strain evidence="2">MP-N11</strain>
    </source>
</reference>
<dbReference type="Proteomes" id="UP001148786">
    <property type="component" value="Unassembled WGS sequence"/>
</dbReference>
<evidence type="ECO:0000256" key="1">
    <source>
        <dbReference type="SAM" id="MobiDB-lite"/>
    </source>
</evidence>
<feature type="compositionally biased region" description="Polar residues" evidence="1">
    <location>
        <begin position="84"/>
        <end position="101"/>
    </location>
</feature>
<accession>A0A9W8JP95</accession>
<comment type="caution">
    <text evidence="2">The sequence shown here is derived from an EMBL/GenBank/DDBJ whole genome shotgun (WGS) entry which is preliminary data.</text>
</comment>